<evidence type="ECO:0000259" key="1">
    <source>
        <dbReference type="Pfam" id="PF13417"/>
    </source>
</evidence>
<dbReference type="GO" id="GO:0005737">
    <property type="term" value="C:cytoplasm"/>
    <property type="evidence" value="ECO:0007669"/>
    <property type="project" value="TreeGrafter"/>
</dbReference>
<dbReference type="RefSeq" id="WP_189584767.1">
    <property type="nucleotide sequence ID" value="NZ_BMYV01000002.1"/>
</dbReference>
<dbReference type="InterPro" id="IPR004045">
    <property type="entry name" value="Glutathione_S-Trfase_N"/>
</dbReference>
<dbReference type="PANTHER" id="PTHR12289:SF67">
    <property type="match status" value="1"/>
</dbReference>
<dbReference type="PANTHER" id="PTHR12289">
    <property type="entry name" value="METAXIN RELATED"/>
    <property type="match status" value="1"/>
</dbReference>
<dbReference type="Pfam" id="PF13417">
    <property type="entry name" value="GST_N_3"/>
    <property type="match status" value="1"/>
</dbReference>
<evidence type="ECO:0000313" key="3">
    <source>
        <dbReference type="Proteomes" id="UP000600865"/>
    </source>
</evidence>
<protein>
    <submittedName>
        <fullName evidence="2">Glutathione S-transferase</fullName>
    </submittedName>
</protein>
<gene>
    <name evidence="2" type="ORF">GCM10011309_18660</name>
</gene>
<name>A0A918NI17_9PROT</name>
<feature type="domain" description="GST N-terminal" evidence="1">
    <location>
        <begin position="5"/>
        <end position="78"/>
    </location>
</feature>
<proteinExistence type="predicted"/>
<dbReference type="SUPFAM" id="SSF47616">
    <property type="entry name" value="GST C-terminal domain-like"/>
    <property type="match status" value="1"/>
</dbReference>
<dbReference type="EMBL" id="BMYV01000002">
    <property type="protein sequence ID" value="GGX69033.1"/>
    <property type="molecule type" value="Genomic_DNA"/>
</dbReference>
<dbReference type="AlphaFoldDB" id="A0A918NI17"/>
<dbReference type="InterPro" id="IPR050931">
    <property type="entry name" value="Mito_Protein_Transport_Metaxin"/>
</dbReference>
<organism evidence="2 3">
    <name type="scientific">Litorimonas cladophorae</name>
    <dbReference type="NCBI Taxonomy" id="1220491"/>
    <lineage>
        <taxon>Bacteria</taxon>
        <taxon>Pseudomonadati</taxon>
        <taxon>Pseudomonadota</taxon>
        <taxon>Alphaproteobacteria</taxon>
        <taxon>Maricaulales</taxon>
        <taxon>Robiginitomaculaceae</taxon>
    </lineage>
</organism>
<dbReference type="Pfam" id="PF13410">
    <property type="entry name" value="GST_C_2"/>
    <property type="match status" value="1"/>
</dbReference>
<dbReference type="Proteomes" id="UP000600865">
    <property type="component" value="Unassembled WGS sequence"/>
</dbReference>
<comment type="caution">
    <text evidence="2">The sequence shown here is derived from an EMBL/GenBank/DDBJ whole genome shotgun (WGS) entry which is preliminary data.</text>
</comment>
<dbReference type="InterPro" id="IPR036249">
    <property type="entry name" value="Thioredoxin-like_sf"/>
</dbReference>
<dbReference type="SUPFAM" id="SSF52833">
    <property type="entry name" value="Thioredoxin-like"/>
    <property type="match status" value="1"/>
</dbReference>
<dbReference type="Gene3D" id="3.40.30.10">
    <property type="entry name" value="Glutaredoxin"/>
    <property type="match status" value="1"/>
</dbReference>
<accession>A0A918NI17</accession>
<keyword evidence="3" id="KW-1185">Reference proteome</keyword>
<dbReference type="InterPro" id="IPR036282">
    <property type="entry name" value="Glutathione-S-Trfase_C_sf"/>
</dbReference>
<reference evidence="2 3" key="1">
    <citation type="journal article" date="2014" name="Int. J. Syst. Evol. Microbiol.">
        <title>Complete genome sequence of Corynebacterium casei LMG S-19264T (=DSM 44701T), isolated from a smear-ripened cheese.</title>
        <authorList>
            <consortium name="US DOE Joint Genome Institute (JGI-PGF)"/>
            <person name="Walter F."/>
            <person name="Albersmeier A."/>
            <person name="Kalinowski J."/>
            <person name="Ruckert C."/>
        </authorList>
    </citation>
    <scope>NUCLEOTIDE SEQUENCE [LARGE SCALE GENOMIC DNA]</scope>
    <source>
        <strain evidence="2 3">KCTC 23968</strain>
    </source>
</reference>
<dbReference type="CDD" id="cd00570">
    <property type="entry name" value="GST_N_family"/>
    <property type="match status" value="1"/>
</dbReference>
<sequence length="356" mass="39890">MTYTLYAAPVSLFSGKARAYLRWKGVDFNEISPSTEIMKTVLLPNIGWPVIPVLQTPNKAFVQDTGDIISYIEANETGTSVYPAGPVQRFITELLHTFADQWLTLPAMHYRWTYNEAWVLEEFGKLAAPEADRNTQIEIGTKRGAMFKGMVPMLGITNETAPAIEASYLTFLTDLSAHFDEHDFLFGGQPSLADFALYGPLYAHLYRDPVSGDIMRHHAPNVARWVERLRDGDYGDGARLENHVVPETLWPLLARHNTEHLPVLQAINERLAKFEGTDLPRALGMVPFTVEGVTGQTLARPFSLFRLQAALDEYAQLNSEQKTAADKILDGTQGQLIKDFVVAKRLSRHNYKLGLA</sequence>
<evidence type="ECO:0000313" key="2">
    <source>
        <dbReference type="EMBL" id="GGX69033.1"/>
    </source>
</evidence>
<dbReference type="Gene3D" id="1.20.1050.10">
    <property type="match status" value="1"/>
</dbReference>